<dbReference type="InterPro" id="IPR004843">
    <property type="entry name" value="Calcineurin-like_PHP"/>
</dbReference>
<dbReference type="NCBIfam" id="TIGR00619">
    <property type="entry name" value="sbcd"/>
    <property type="match status" value="1"/>
</dbReference>
<reference evidence="6 7" key="1">
    <citation type="submission" date="2020-02" db="EMBL/GenBank/DDBJ databases">
        <title>Genome analysis of Thermosulfuriphilus ammonigenes ST65T, an anaerobic thermophilic chemolithoautotrophic bacterium isolated from a deep-sea hydrothermal vent.</title>
        <authorList>
            <person name="Slobodkina G."/>
            <person name="Allioux M."/>
            <person name="Merkel A."/>
            <person name="Alain K."/>
            <person name="Jebbar M."/>
            <person name="Slobodkin A."/>
        </authorList>
    </citation>
    <scope>NUCLEOTIDE SEQUENCE [LARGE SCALE GENOMIC DNA]</scope>
    <source>
        <strain evidence="6 7">ST65</strain>
    </source>
</reference>
<dbReference type="CDD" id="cd00840">
    <property type="entry name" value="MPP_Mre11_N"/>
    <property type="match status" value="1"/>
</dbReference>
<dbReference type="PANTHER" id="PTHR30337:SF0">
    <property type="entry name" value="NUCLEASE SBCCD SUBUNIT D"/>
    <property type="match status" value="1"/>
</dbReference>
<keyword evidence="4" id="KW-0235">DNA replication</keyword>
<protein>
    <recommendedName>
        <fullName evidence="4">Nuclease SbcCD subunit D</fullName>
    </recommendedName>
</protein>
<evidence type="ECO:0000259" key="5">
    <source>
        <dbReference type="Pfam" id="PF00149"/>
    </source>
</evidence>
<accession>A0A6G7PXA9</accession>
<keyword evidence="4" id="KW-0233">DNA recombination</keyword>
<dbReference type="SUPFAM" id="SSF56300">
    <property type="entry name" value="Metallo-dependent phosphatases"/>
    <property type="match status" value="1"/>
</dbReference>
<dbReference type="GO" id="GO:0004519">
    <property type="term" value="F:endonuclease activity"/>
    <property type="evidence" value="ECO:0007669"/>
    <property type="project" value="UniProtKB-KW"/>
</dbReference>
<keyword evidence="1 4" id="KW-0540">Nuclease</keyword>
<comment type="subunit">
    <text evidence="4">Heterodimer of SbcC and SbcD.</text>
</comment>
<dbReference type="InterPro" id="IPR004593">
    <property type="entry name" value="SbcD"/>
</dbReference>
<proteinExistence type="inferred from homology"/>
<evidence type="ECO:0000256" key="3">
    <source>
        <dbReference type="ARBA" id="ARBA00022839"/>
    </source>
</evidence>
<organism evidence="6 7">
    <name type="scientific">Thermosulfuriphilus ammonigenes</name>
    <dbReference type="NCBI Taxonomy" id="1936021"/>
    <lineage>
        <taxon>Bacteria</taxon>
        <taxon>Pseudomonadati</taxon>
        <taxon>Thermodesulfobacteriota</taxon>
        <taxon>Thermodesulfobacteria</taxon>
        <taxon>Thermodesulfobacteriales</taxon>
        <taxon>Thermodesulfobacteriaceae</taxon>
        <taxon>Thermosulfuriphilus</taxon>
    </lineage>
</organism>
<dbReference type="RefSeq" id="WP_166032542.1">
    <property type="nucleotide sequence ID" value="NZ_CP048877.1"/>
</dbReference>
<dbReference type="Pfam" id="PF00149">
    <property type="entry name" value="Metallophos"/>
    <property type="match status" value="1"/>
</dbReference>
<keyword evidence="7" id="KW-1185">Reference proteome</keyword>
<dbReference type="AlphaFoldDB" id="A0A6G7PXA9"/>
<dbReference type="InterPro" id="IPR041796">
    <property type="entry name" value="Mre11_N"/>
</dbReference>
<keyword evidence="3 4" id="KW-0269">Exonuclease</keyword>
<dbReference type="GO" id="GO:0006260">
    <property type="term" value="P:DNA replication"/>
    <property type="evidence" value="ECO:0007669"/>
    <property type="project" value="UniProtKB-KW"/>
</dbReference>
<dbReference type="EMBL" id="CP048877">
    <property type="protein sequence ID" value="QIJ72324.1"/>
    <property type="molecule type" value="Genomic_DNA"/>
</dbReference>
<evidence type="ECO:0000313" key="6">
    <source>
        <dbReference type="EMBL" id="QIJ72324.1"/>
    </source>
</evidence>
<name>A0A6G7PXA9_9BACT</name>
<dbReference type="InterPro" id="IPR029052">
    <property type="entry name" value="Metallo-depent_PP-like"/>
</dbReference>
<evidence type="ECO:0000256" key="2">
    <source>
        <dbReference type="ARBA" id="ARBA00022801"/>
    </source>
</evidence>
<comment type="function">
    <text evidence="4">SbcCD cleaves DNA hairpin structures. These structures can inhibit DNA replication and are intermediates in certain DNA recombination reactions. The complex acts as a 3'-&gt;5' double strand exonuclease that can open hairpins. It also has a 5' single-strand endonuclease activity.</text>
</comment>
<sequence>MIRVLHTSDWHLGKTFEGTDFSLLEEQEAALQELVELVQAEDFHLVVVAGDIFDHYLPPATAQRLFYDTLAELSEGGKRPVVVIAGNHDSPDLLTSARGFTLNQGVVMAGRPGELEAWEHQTRNFRLVVRGPQLKIDFPQGALTLFLLPYPSEVRLSGEGSLTNRLRSLAAYLPLGEVDVLLGHIFLERGELAGSERQILGDLAVLPRELLPPARIMALGHLHGYQRFRDACYSGSIFPFSRQEARRRSKKFFSLIELPDEGEPRLEAIPITRPKSVAVVTAETPDEALLLAEDRPKELVFLEISRPPSGPETIERLKKAFSGRLLGLRFAPPQPSEAQLGPSDTRGLTDRDLFVEFYRRLYQKDPPEPLLSLFLRLMSQVGEIA</sequence>
<evidence type="ECO:0000313" key="7">
    <source>
        <dbReference type="Proteomes" id="UP000502179"/>
    </source>
</evidence>
<dbReference type="GO" id="GO:0006310">
    <property type="term" value="P:DNA recombination"/>
    <property type="evidence" value="ECO:0007669"/>
    <property type="project" value="UniProtKB-KW"/>
</dbReference>
<gene>
    <name evidence="4 6" type="primary">sbcD</name>
    <name evidence="6" type="ORF">G4V39_08590</name>
</gene>
<keyword evidence="4" id="KW-0255">Endonuclease</keyword>
<keyword evidence="2 4" id="KW-0378">Hydrolase</keyword>
<dbReference type="KEGG" id="tav:G4V39_08590"/>
<dbReference type="PANTHER" id="PTHR30337">
    <property type="entry name" value="COMPONENT OF ATP-DEPENDENT DSDNA EXONUCLEASE"/>
    <property type="match status" value="1"/>
</dbReference>
<dbReference type="Proteomes" id="UP000502179">
    <property type="component" value="Chromosome"/>
</dbReference>
<dbReference type="Gene3D" id="3.60.21.10">
    <property type="match status" value="1"/>
</dbReference>
<evidence type="ECO:0000256" key="1">
    <source>
        <dbReference type="ARBA" id="ARBA00022722"/>
    </source>
</evidence>
<evidence type="ECO:0000256" key="4">
    <source>
        <dbReference type="RuleBase" id="RU363069"/>
    </source>
</evidence>
<dbReference type="GO" id="GO:0008408">
    <property type="term" value="F:3'-5' exonuclease activity"/>
    <property type="evidence" value="ECO:0007669"/>
    <property type="project" value="InterPro"/>
</dbReference>
<feature type="domain" description="Calcineurin-like phosphoesterase" evidence="5">
    <location>
        <begin position="2"/>
        <end position="223"/>
    </location>
</feature>
<dbReference type="InterPro" id="IPR050535">
    <property type="entry name" value="DNA_Repair-Maintenance_Comp"/>
</dbReference>
<comment type="similarity">
    <text evidence="4">Belongs to the SbcD family.</text>
</comment>